<dbReference type="PANTHER" id="PTHR33498:SF1">
    <property type="entry name" value="TRANSPOSASE FOR INSERTION SEQUENCE ELEMENT IS1557"/>
    <property type="match status" value="1"/>
</dbReference>
<gene>
    <name evidence="2" type="ORF">MNBD_GAMMA03-538</name>
</gene>
<dbReference type="InterPro" id="IPR047951">
    <property type="entry name" value="Transpos_ISL3"/>
</dbReference>
<evidence type="ECO:0000259" key="1">
    <source>
        <dbReference type="Pfam" id="PF01610"/>
    </source>
</evidence>
<proteinExistence type="predicted"/>
<dbReference type="EMBL" id="UOFC01000040">
    <property type="protein sequence ID" value="VAW45065.1"/>
    <property type="molecule type" value="Genomic_DNA"/>
</dbReference>
<dbReference type="Pfam" id="PF01610">
    <property type="entry name" value="DDE_Tnp_ISL3"/>
    <property type="match status" value="1"/>
</dbReference>
<name>A0A3B0VNH1_9ZZZZ</name>
<dbReference type="NCBIfam" id="NF033550">
    <property type="entry name" value="transpos_ISL3"/>
    <property type="match status" value="1"/>
</dbReference>
<dbReference type="PANTHER" id="PTHR33498">
    <property type="entry name" value="TRANSPOSASE FOR INSERTION SEQUENCE ELEMENT IS1557"/>
    <property type="match status" value="1"/>
</dbReference>
<sequence length="406" mass="47553">MFTHQFFDLLLNLDEDWQVTEVEANHRSCEVRMLIEFRGRNAECPKTFELCSIYDRAPEREWRHLDTMQYKTYIRCKLPRVKNTEGKVVTIVPPWASKHERHTHLFEHAVIDVLLATKNQTRTADLMRCGFNVINRVIHLSAERGLSRRNLSEMKLEHLSIDEKSFKKGHEYVTVLSHPSSGCVIDVEHGRTKESVSLLLDRSLTDTQQQQVKTISMDMWKAYLSVSGQKLANAQIVHDRFHLIQYLNKAIDKVRRREVRTNEELKNSRYALLKNQRNLTETQRIKFELIRAGNYEVSKAWEVCENFKSLFGQETERTNGFILFMNWAQSSLNRQIKEVSKVVEMFKRHLSGVVNALVTTFNNAMAERLNGKIQEIKTTARGYRTFEKFRSAILFFHGGLNLYPLK</sequence>
<feature type="domain" description="Transposase IS204/IS1001/IS1096/IS1165 DDE" evidence="1">
    <location>
        <begin position="159"/>
        <end position="393"/>
    </location>
</feature>
<evidence type="ECO:0000313" key="2">
    <source>
        <dbReference type="EMBL" id="VAW45065.1"/>
    </source>
</evidence>
<dbReference type="AlphaFoldDB" id="A0A3B0VNH1"/>
<reference evidence="2" key="1">
    <citation type="submission" date="2018-06" db="EMBL/GenBank/DDBJ databases">
        <authorList>
            <person name="Zhirakovskaya E."/>
        </authorList>
    </citation>
    <scope>NUCLEOTIDE SEQUENCE</scope>
</reference>
<organism evidence="2">
    <name type="scientific">hydrothermal vent metagenome</name>
    <dbReference type="NCBI Taxonomy" id="652676"/>
    <lineage>
        <taxon>unclassified sequences</taxon>
        <taxon>metagenomes</taxon>
        <taxon>ecological metagenomes</taxon>
    </lineage>
</organism>
<accession>A0A3B0VNH1</accession>
<dbReference type="InterPro" id="IPR002560">
    <property type="entry name" value="Transposase_DDE"/>
</dbReference>
<protein>
    <recommendedName>
        <fullName evidence="1">Transposase IS204/IS1001/IS1096/IS1165 DDE domain-containing protein</fullName>
    </recommendedName>
</protein>